<dbReference type="PANTHER" id="PTHR13322:SF2">
    <property type="entry name" value="INTEGRATOR COMPLEX SUBUNIT 7"/>
    <property type="match status" value="1"/>
</dbReference>
<evidence type="ECO:0000256" key="5">
    <source>
        <dbReference type="ARBA" id="ARBA00022490"/>
    </source>
</evidence>
<dbReference type="InterPro" id="IPR033060">
    <property type="entry name" value="INTS7"/>
</dbReference>
<evidence type="ECO:0000259" key="7">
    <source>
        <dbReference type="Pfam" id="PF22965"/>
    </source>
</evidence>
<proteinExistence type="inferred from homology"/>
<accession>A0A915EYF7</accession>
<evidence type="ECO:0000256" key="3">
    <source>
        <dbReference type="ARBA" id="ARBA00008565"/>
    </source>
</evidence>
<dbReference type="GO" id="GO:0034472">
    <property type="term" value="P:snRNA 3'-end processing"/>
    <property type="evidence" value="ECO:0007669"/>
    <property type="project" value="TreeGrafter"/>
</dbReference>
<dbReference type="PANTHER" id="PTHR13322">
    <property type="entry name" value="C1ORF73 PROTEIN"/>
    <property type="match status" value="1"/>
</dbReference>
<sequence length="999" mass="110384">MGDGTGISREVSIQIMEINRGLSSPILGEQCKAVAEFPRIFEHYPFPVVINSLFLKITELFCSGTNSIRMCILQSCSECRYQLLKLTISDDIVRKLIPLDSSSDPNTRALNLKYDFFVFIVSLFGVLSGIVKDNISVHHIVMSRLESHYEVELNAAVSVAYDFASISKTFAISLCPILCDLLKKVTTTTDNKLKLIPLGEYAHHDMTCLPEMRDCLKGLLRSHKVAGFVTVICDTLTKLEIHSPVCTSNHIELILSYFDASADTEVRANLLSNLSSLADRLPNQWNQSHISHLCRVFSSISATNEEKEVILMIFYRLTSSLNYDVLYGDAKESDGVSVSACLTQALCCEPSPLSSLLPNALALACKLARCGKTDEAFNTEFVASMLVASLAPASRVNEQSDRTRSWILSDSGPPFLALKLLYFELLKFIETFPSFVCIIDRIEFFKEVHMSGDPRMALLCQFLGRVCVTNLLWLPELPVLLGQLKATCMPLSPEGTPDNLLQVCVLVFIVANGCPLLKEQQLDLLTTLAQAIDSTYGVDPTEAKSIALDPWIVYQLACKASLYRQPRFAAHLFEQLASLTVTLKNTYWLRGLAMLNRAQADLYDAACDLPQSGNWVPKLSAAISSASSAMLRAHHLFLAVDGQTVHRFQTAYTEIRAELLACLARTCDEAFQAGAFSPSGVCTRWQHLRQINFFKLEDVNLSEAHPLKSLGSLLSMWKNLDKRVCALIQQCVDADPSTLRHLNGILDLIRIFVQALEECGPGTTEDGIPVRADPKDLVSAASHDSFETAAAVLRRRLSVASPSPQLLIHMLTLLVSMTPSSLPTFFFVRKQFTQIYLVLIPSTNNADPLTLPPGASHVLQVMGVVTQRQMKSRCKPLRAVTGVSLILTLHRQQANKCKLREVLSTKLLPVSGDFFTGEFCLSLPTKTEACRITVEATLIDEQQRRWRLGKEAGAMAFLNIRLENVAGSSSVGDPQGTFDDFGLPLSVQVERILGTTIPS</sequence>
<feature type="domain" description="Integrator complex subunit 7 C-terminal" evidence="7">
    <location>
        <begin position="837"/>
        <end position="946"/>
    </location>
</feature>
<keyword evidence="6" id="KW-0539">Nucleus</keyword>
<dbReference type="AlphaFoldDB" id="A0A915EYF7"/>
<organism evidence="10 11">
    <name type="scientific">Echinococcus canadensis</name>
    <dbReference type="NCBI Taxonomy" id="519352"/>
    <lineage>
        <taxon>Eukaryota</taxon>
        <taxon>Metazoa</taxon>
        <taxon>Spiralia</taxon>
        <taxon>Lophotrochozoa</taxon>
        <taxon>Platyhelminthes</taxon>
        <taxon>Cestoda</taxon>
        <taxon>Eucestoda</taxon>
        <taxon>Cyclophyllidea</taxon>
        <taxon>Taeniidae</taxon>
        <taxon>Echinococcus</taxon>
        <taxon>Echinococcus canadensis group</taxon>
    </lineage>
</organism>
<keyword evidence="10" id="KW-1185">Reference proteome</keyword>
<dbReference type="Pfam" id="PF24437">
    <property type="entry name" value="INTS7_HB"/>
    <property type="match status" value="1"/>
</dbReference>
<evidence type="ECO:0000256" key="2">
    <source>
        <dbReference type="ARBA" id="ARBA00004496"/>
    </source>
</evidence>
<evidence type="ECO:0000256" key="4">
    <source>
        <dbReference type="ARBA" id="ARBA00015336"/>
    </source>
</evidence>
<dbReference type="GO" id="GO:0005737">
    <property type="term" value="C:cytoplasm"/>
    <property type="evidence" value="ECO:0007669"/>
    <property type="project" value="UniProtKB-SubCell"/>
</dbReference>
<reference evidence="11" key="1">
    <citation type="submission" date="2022-11" db="UniProtKB">
        <authorList>
            <consortium name="WormBaseParasite"/>
        </authorList>
    </citation>
    <scope>IDENTIFICATION</scope>
</reference>
<evidence type="ECO:0000259" key="9">
    <source>
        <dbReference type="Pfam" id="PF24437"/>
    </source>
</evidence>
<feature type="domain" description="Integrator complex subunit 7 N-terminal" evidence="8">
    <location>
        <begin position="15"/>
        <end position="562"/>
    </location>
</feature>
<evidence type="ECO:0000313" key="10">
    <source>
        <dbReference type="Proteomes" id="UP000887562"/>
    </source>
</evidence>
<evidence type="ECO:0000256" key="6">
    <source>
        <dbReference type="ARBA" id="ARBA00023242"/>
    </source>
</evidence>
<feature type="domain" description="Integrator complex subunit 7 helical bundle" evidence="9">
    <location>
        <begin position="568"/>
        <end position="757"/>
    </location>
</feature>
<dbReference type="InterPro" id="IPR016024">
    <property type="entry name" value="ARM-type_fold"/>
</dbReference>
<dbReference type="InterPro" id="IPR056516">
    <property type="entry name" value="INTS7_N"/>
</dbReference>
<dbReference type="InterPro" id="IPR054519">
    <property type="entry name" value="INTS7_C"/>
</dbReference>
<comment type="similarity">
    <text evidence="3">Belongs to the Integrator subunit 7 family.</text>
</comment>
<dbReference type="WBParaSite" id="maker-E.canG7_contigs_7130-snap-gene-2.51-mRNA-1">
    <property type="protein sequence ID" value="maker-E.canG7_contigs_7130-snap-gene-2.51-mRNA-1"/>
    <property type="gene ID" value="EcG7_00457"/>
</dbReference>
<dbReference type="InterPro" id="IPR056517">
    <property type="entry name" value="INTS7_HB"/>
</dbReference>
<protein>
    <recommendedName>
        <fullName evidence="4">Integrator complex subunit 7</fullName>
    </recommendedName>
</protein>
<keyword evidence="5" id="KW-0963">Cytoplasm</keyword>
<comment type="subcellular location">
    <subcellularLocation>
        <location evidence="2">Cytoplasm</location>
    </subcellularLocation>
    <subcellularLocation>
        <location evidence="1">Nucleus</location>
    </subcellularLocation>
</comment>
<dbReference type="Proteomes" id="UP000887562">
    <property type="component" value="Unplaced"/>
</dbReference>
<dbReference type="SUPFAM" id="SSF48371">
    <property type="entry name" value="ARM repeat"/>
    <property type="match status" value="1"/>
</dbReference>
<evidence type="ECO:0000313" key="11">
    <source>
        <dbReference type="WBParaSite" id="maker-E.canG7_contigs_7130-snap-gene-2.51-mRNA-1"/>
    </source>
</evidence>
<dbReference type="Pfam" id="PF24436">
    <property type="entry name" value="INTS7_N"/>
    <property type="match status" value="1"/>
</dbReference>
<evidence type="ECO:0000256" key="1">
    <source>
        <dbReference type="ARBA" id="ARBA00004123"/>
    </source>
</evidence>
<dbReference type="Pfam" id="PF22965">
    <property type="entry name" value="INTS7_C"/>
    <property type="match status" value="1"/>
</dbReference>
<evidence type="ECO:0000259" key="8">
    <source>
        <dbReference type="Pfam" id="PF24436"/>
    </source>
</evidence>
<name>A0A915EYF7_9CEST</name>
<dbReference type="GO" id="GO:0032039">
    <property type="term" value="C:integrator complex"/>
    <property type="evidence" value="ECO:0007669"/>
    <property type="project" value="InterPro"/>
</dbReference>